<dbReference type="Gene3D" id="2.60.120.230">
    <property type="match status" value="1"/>
</dbReference>
<evidence type="ECO:0000259" key="4">
    <source>
        <dbReference type="Pfam" id="PF01082"/>
    </source>
</evidence>
<organism evidence="6 7">
    <name type="scientific">Rotaria magnacalcarata</name>
    <dbReference type="NCBI Taxonomy" id="392030"/>
    <lineage>
        <taxon>Eukaryota</taxon>
        <taxon>Metazoa</taxon>
        <taxon>Spiralia</taxon>
        <taxon>Gnathifera</taxon>
        <taxon>Rotifera</taxon>
        <taxon>Eurotatoria</taxon>
        <taxon>Bdelloidea</taxon>
        <taxon>Philodinida</taxon>
        <taxon>Philodinidae</taxon>
        <taxon>Rotaria</taxon>
    </lineage>
</organism>
<keyword evidence="1" id="KW-1015">Disulfide bond</keyword>
<feature type="chain" id="PRO_5032468073" evidence="3">
    <location>
        <begin position="22"/>
        <end position="375"/>
    </location>
</feature>
<dbReference type="InterPro" id="IPR014784">
    <property type="entry name" value="Cu2_ascorb_mOase-like_C"/>
</dbReference>
<dbReference type="InterPro" id="IPR045266">
    <property type="entry name" value="DOH_DOMON"/>
</dbReference>
<keyword evidence="3" id="KW-0732">Signal</keyword>
<dbReference type="Pfam" id="PF01082">
    <property type="entry name" value="Cu2_monooxygen"/>
    <property type="match status" value="1"/>
</dbReference>
<dbReference type="InterPro" id="IPR000945">
    <property type="entry name" value="DBH-like"/>
</dbReference>
<gene>
    <name evidence="6" type="ORF">KQP761_LOCUS12670</name>
</gene>
<dbReference type="GO" id="GO:0004500">
    <property type="term" value="F:dopamine beta-monooxygenase activity"/>
    <property type="evidence" value="ECO:0007669"/>
    <property type="project" value="InterPro"/>
</dbReference>
<proteinExistence type="predicted"/>
<evidence type="ECO:0000259" key="5">
    <source>
        <dbReference type="Pfam" id="PF03712"/>
    </source>
</evidence>
<accession>A0A815QIF5</accession>
<feature type="domain" description="Copper type II ascorbate-dependent monooxygenase C-terminal" evidence="5">
    <location>
        <begin position="230"/>
        <end position="362"/>
    </location>
</feature>
<feature type="domain" description="Copper type II ascorbate-dependent monooxygenase N-terminal" evidence="4">
    <location>
        <begin position="98"/>
        <end position="219"/>
    </location>
</feature>
<dbReference type="InterPro" id="IPR024548">
    <property type="entry name" value="Cu2_monoox_C"/>
</dbReference>
<evidence type="ECO:0000313" key="7">
    <source>
        <dbReference type="Proteomes" id="UP000663834"/>
    </source>
</evidence>
<dbReference type="GO" id="GO:0042421">
    <property type="term" value="P:norepinephrine biosynthetic process"/>
    <property type="evidence" value="ECO:0007669"/>
    <property type="project" value="TreeGrafter"/>
</dbReference>
<comment type="caution">
    <text evidence="6">The sequence shown here is derived from an EMBL/GenBank/DDBJ whole genome shotgun (WGS) entry which is preliminary data.</text>
</comment>
<dbReference type="Pfam" id="PF03712">
    <property type="entry name" value="Cu2_monoox_C"/>
    <property type="match status" value="1"/>
</dbReference>
<sequence>MPKYIMILLSIWLIVIDRCSGVSSPIKPFTLYKNSTELKNDTADHWWTINDAWKEITFELHIKSADWIIGLGISSAGGMKSVDIVVGWVESSSKVYLQYAVPSTNTTYHGKIYKAPTGYSIKRHAIAHKMLIDPKNVNLVHHLKLYECDPMTTLNDDQLPDGLCDEIVDEIKFCSLNFATVWAVGGDAMREFPEEAGCGIGGDYEIKYYMIQMHYDNSRLDSSTASIPSALTVPPRMEQFAIDSYCPSEVTRNIPKSGNNVIFALPHTHLQRISVWTKIIRNNAAMQYLFNSEKYDFNYQYENRLLKSIKLCPGDSCATRCIYNTKNKDKITSGCERTRDEMCLHMFTYYPRMNNFYACITVNDDSAGVLWIQLR</sequence>
<name>A0A815QIF5_9BILA</name>
<dbReference type="InterPro" id="IPR000323">
    <property type="entry name" value="Cu2_ascorb_mOase_N"/>
</dbReference>
<evidence type="ECO:0000313" key="6">
    <source>
        <dbReference type="EMBL" id="CAF1463777.1"/>
    </source>
</evidence>
<reference evidence="6" key="1">
    <citation type="submission" date="2021-02" db="EMBL/GenBank/DDBJ databases">
        <authorList>
            <person name="Nowell W R."/>
        </authorList>
    </citation>
    <scope>NUCLEOTIDE SEQUENCE</scope>
</reference>
<dbReference type="SUPFAM" id="SSF49742">
    <property type="entry name" value="PHM/PNGase F"/>
    <property type="match status" value="2"/>
</dbReference>
<feature type="signal peptide" evidence="3">
    <location>
        <begin position="1"/>
        <end position="21"/>
    </location>
</feature>
<dbReference type="OrthoDB" id="10003276at2759"/>
<dbReference type="Gene3D" id="2.60.120.310">
    <property type="entry name" value="Copper type II, ascorbate-dependent monooxygenase, N-terminal domain"/>
    <property type="match status" value="1"/>
</dbReference>
<dbReference type="GO" id="GO:0006589">
    <property type="term" value="P:octopamine biosynthetic process"/>
    <property type="evidence" value="ECO:0007669"/>
    <property type="project" value="TreeGrafter"/>
</dbReference>
<dbReference type="PANTHER" id="PTHR10157">
    <property type="entry name" value="DOPAMINE BETA HYDROXYLASE RELATED"/>
    <property type="match status" value="1"/>
</dbReference>
<dbReference type="AlphaFoldDB" id="A0A815QIF5"/>
<evidence type="ECO:0000256" key="3">
    <source>
        <dbReference type="SAM" id="SignalP"/>
    </source>
</evidence>
<dbReference type="CDD" id="cd09631">
    <property type="entry name" value="DOMON_DOH"/>
    <property type="match status" value="1"/>
</dbReference>
<evidence type="ECO:0000256" key="2">
    <source>
        <dbReference type="ARBA" id="ARBA00023180"/>
    </source>
</evidence>
<dbReference type="PANTHER" id="PTHR10157:SF23">
    <property type="entry name" value="MOXD1 HOMOLOG 1"/>
    <property type="match status" value="1"/>
</dbReference>
<keyword evidence="2" id="KW-0325">Glycoprotein</keyword>
<dbReference type="GO" id="GO:0030667">
    <property type="term" value="C:secretory granule membrane"/>
    <property type="evidence" value="ECO:0007669"/>
    <property type="project" value="TreeGrafter"/>
</dbReference>
<dbReference type="Proteomes" id="UP000663834">
    <property type="component" value="Unassembled WGS sequence"/>
</dbReference>
<dbReference type="InterPro" id="IPR036939">
    <property type="entry name" value="Cu2_ascorb_mOase_N_sf"/>
</dbReference>
<dbReference type="GO" id="GO:0042420">
    <property type="term" value="P:dopamine catabolic process"/>
    <property type="evidence" value="ECO:0007669"/>
    <property type="project" value="TreeGrafter"/>
</dbReference>
<dbReference type="InterPro" id="IPR008977">
    <property type="entry name" value="PHM/PNGase_F_dom_sf"/>
</dbReference>
<evidence type="ECO:0000256" key="1">
    <source>
        <dbReference type="ARBA" id="ARBA00023157"/>
    </source>
</evidence>
<protein>
    <submittedName>
        <fullName evidence="6">Uncharacterized protein</fullName>
    </submittedName>
</protein>
<dbReference type="GO" id="GO:0005615">
    <property type="term" value="C:extracellular space"/>
    <property type="evidence" value="ECO:0007669"/>
    <property type="project" value="TreeGrafter"/>
</dbReference>
<dbReference type="GO" id="GO:0005507">
    <property type="term" value="F:copper ion binding"/>
    <property type="evidence" value="ECO:0007669"/>
    <property type="project" value="InterPro"/>
</dbReference>
<dbReference type="EMBL" id="CAJNOW010005776">
    <property type="protein sequence ID" value="CAF1463777.1"/>
    <property type="molecule type" value="Genomic_DNA"/>
</dbReference>